<dbReference type="InterPro" id="IPR024990">
    <property type="entry name" value="Apc1"/>
</dbReference>
<keyword evidence="3" id="KW-0498">Mitosis</keyword>
<dbReference type="PANTHER" id="PTHR12827:SF3">
    <property type="entry name" value="ANAPHASE-PROMOTING COMPLEX SUBUNIT 1"/>
    <property type="match status" value="1"/>
</dbReference>
<dbReference type="GO" id="GO:0007091">
    <property type="term" value="P:metaphase/anaphase transition of mitotic cell cycle"/>
    <property type="evidence" value="ECO:0007669"/>
    <property type="project" value="TreeGrafter"/>
</dbReference>
<gene>
    <name evidence="8" type="ORF">Celaphus_00005874</name>
</gene>
<dbReference type="InterPro" id="IPR041221">
    <property type="entry name" value="APC1_C"/>
</dbReference>
<evidence type="ECO:0000256" key="5">
    <source>
        <dbReference type="SAM" id="MobiDB-lite"/>
    </source>
</evidence>
<dbReference type="FunFam" id="1.25.10.10:FF:000075">
    <property type="entry name" value="Anaphase promoting complex subunit 1"/>
    <property type="match status" value="1"/>
</dbReference>
<dbReference type="Pfam" id="PF18122">
    <property type="entry name" value="APC1_C"/>
    <property type="match status" value="1"/>
</dbReference>
<dbReference type="PANTHER" id="PTHR12827">
    <property type="entry name" value="MEIOTIC CHECKPOINT REGULATOR TSG24 FAMILY MEMBER"/>
    <property type="match status" value="1"/>
</dbReference>
<feature type="non-terminal residue" evidence="8">
    <location>
        <position position="1"/>
    </location>
</feature>
<name>A0A212CX42_CEREH</name>
<evidence type="ECO:0000313" key="9">
    <source>
        <dbReference type="Proteomes" id="UP000242450"/>
    </source>
</evidence>
<dbReference type="InterPro" id="IPR046794">
    <property type="entry name" value="Apc1_MidN"/>
</dbReference>
<evidence type="ECO:0000256" key="3">
    <source>
        <dbReference type="ARBA" id="ARBA00022776"/>
    </source>
</evidence>
<feature type="region of interest" description="Disordered" evidence="5">
    <location>
        <begin position="51"/>
        <end position="78"/>
    </location>
</feature>
<dbReference type="GO" id="GO:0005680">
    <property type="term" value="C:anaphase-promoting complex"/>
    <property type="evidence" value="ECO:0007669"/>
    <property type="project" value="InterPro"/>
</dbReference>
<reference evidence="8 9" key="1">
    <citation type="journal article" date="2018" name="Mol. Genet. Genomics">
        <title>The red deer Cervus elaphus genome CerEla1.0: sequencing, annotating, genes, and chromosomes.</title>
        <authorList>
            <person name="Bana N.A."/>
            <person name="Nyiri A."/>
            <person name="Nagy J."/>
            <person name="Frank K."/>
            <person name="Nagy T."/>
            <person name="Steger V."/>
            <person name="Schiller M."/>
            <person name="Lakatos P."/>
            <person name="Sugar L."/>
            <person name="Horn P."/>
            <person name="Barta E."/>
            <person name="Orosz L."/>
        </authorList>
    </citation>
    <scope>NUCLEOTIDE SEQUENCE [LARGE SCALE GENOMIC DNA]</scope>
    <source>
        <strain evidence="8">Hungarian</strain>
    </source>
</reference>
<organism evidence="8 9">
    <name type="scientific">Cervus elaphus hippelaphus</name>
    <name type="common">European red deer</name>
    <dbReference type="NCBI Taxonomy" id="46360"/>
    <lineage>
        <taxon>Eukaryota</taxon>
        <taxon>Metazoa</taxon>
        <taxon>Chordata</taxon>
        <taxon>Craniata</taxon>
        <taxon>Vertebrata</taxon>
        <taxon>Euteleostomi</taxon>
        <taxon>Mammalia</taxon>
        <taxon>Eutheria</taxon>
        <taxon>Laurasiatheria</taxon>
        <taxon>Artiodactyla</taxon>
        <taxon>Ruminantia</taxon>
        <taxon>Pecora</taxon>
        <taxon>Cervidae</taxon>
        <taxon>Cervinae</taxon>
        <taxon>Cervus</taxon>
    </lineage>
</organism>
<evidence type="ECO:0000256" key="2">
    <source>
        <dbReference type="ARBA" id="ARBA00022618"/>
    </source>
</evidence>
<dbReference type="GO" id="GO:0051301">
    <property type="term" value="P:cell division"/>
    <property type="evidence" value="ECO:0007669"/>
    <property type="project" value="UniProtKB-KW"/>
</dbReference>
<evidence type="ECO:0000256" key="1">
    <source>
        <dbReference type="ARBA" id="ARBA00010547"/>
    </source>
</evidence>
<evidence type="ECO:0000259" key="6">
    <source>
        <dbReference type="Pfam" id="PF18122"/>
    </source>
</evidence>
<evidence type="ECO:0000256" key="4">
    <source>
        <dbReference type="ARBA" id="ARBA00023306"/>
    </source>
</evidence>
<accession>A0A212CX42</accession>
<evidence type="ECO:0000259" key="7">
    <source>
        <dbReference type="Pfam" id="PF20518"/>
    </source>
</evidence>
<dbReference type="Gene3D" id="1.25.10.10">
    <property type="entry name" value="Leucine-rich Repeat Variant"/>
    <property type="match status" value="2"/>
</dbReference>
<feature type="domain" description="Anaphase-promoting complex subunit 1 middle" evidence="7">
    <location>
        <begin position="1"/>
        <end position="47"/>
    </location>
</feature>
<keyword evidence="9" id="KW-1185">Reference proteome</keyword>
<dbReference type="GO" id="GO:0031145">
    <property type="term" value="P:anaphase-promoting complex-dependent catabolic process"/>
    <property type="evidence" value="ECO:0007669"/>
    <property type="project" value="TreeGrafter"/>
</dbReference>
<dbReference type="Proteomes" id="UP000242450">
    <property type="component" value="Chromosome 11"/>
</dbReference>
<protein>
    <submittedName>
        <fullName evidence="8">Uncharacterized protein</fullName>
    </submittedName>
</protein>
<dbReference type="InterPro" id="IPR011989">
    <property type="entry name" value="ARM-like"/>
</dbReference>
<proteinExistence type="inferred from homology"/>
<dbReference type="OrthoDB" id="26401at2759"/>
<evidence type="ECO:0000313" key="8">
    <source>
        <dbReference type="EMBL" id="OWK10558.1"/>
    </source>
</evidence>
<dbReference type="EMBL" id="MKHE01000011">
    <property type="protein sequence ID" value="OWK10558.1"/>
    <property type="molecule type" value="Genomic_DNA"/>
</dbReference>
<feature type="compositionally biased region" description="Polar residues" evidence="5">
    <location>
        <begin position="60"/>
        <end position="69"/>
    </location>
</feature>
<dbReference type="Pfam" id="PF20518">
    <property type="entry name" value="Apc1_MidN"/>
    <property type="match status" value="1"/>
</dbReference>
<feature type="domain" description="Anaphase-promoting complex subunit 1 C-terminal" evidence="6">
    <location>
        <begin position="578"/>
        <end position="663"/>
    </location>
</feature>
<keyword evidence="4" id="KW-0131">Cell cycle</keyword>
<dbReference type="GO" id="GO:0070979">
    <property type="term" value="P:protein K11-linked ubiquitination"/>
    <property type="evidence" value="ECO:0007669"/>
    <property type="project" value="TreeGrafter"/>
</dbReference>
<sequence>FTLRDLETLPFGIALPIRDAIYHCREQPASDWPEAVCLLIGRQDLSKQACEGNLPKGKSVLSSDVPSGTETEEEDDGMNDMNQEVMSLIWSEDLRVQDVRRLLQSAHPVRVNVVQYPELSDHEFIEEKENRPWRWHQGCVHRKGRAPPRNTTVDLNSGNIDVPPNMTSWASFHNGVAAGLKIAPASQIDSAWIVYNKPKHAELANEYAGFLMALGLNGHLTKLATLNIHDYLTKGHEMTSIGLLLGVAAAKLGTMDMSVTRLLSIHIPALLPPTSTELDVPHNVQVAAVVGIGLVYQGTAHRHTAEVLLAEIGRPPGPEMEYCTDRESYSLAAGLALGMVCLGHGSKLIGMSDLNVPEQLYQYMVGGHRRFQAGMHREKHKSPSYQIKTGPYNLETCLSVVLLSLAMVMAGSGNLKVLQLCRFLHMKTGGEMNYGFHLAHHMALGLLFLGGGRYSLSTSDSSIAALLCALYPHFPAHSTDNRWEAIMVDTASGLRFTSRAEHVPGREDGVQEARGFLQGQRRRAAGRWRAGSEPWRVVQALPRAAGGSPKQELLDLFSSVLYECVTQETPEMLPAYIAMDQIKLVLEFFSSRSHQERLQNQPKRGLFMNSEFLPVVKCTIDNILDQWLQAGGDRCVHAYLNGQPCEEPQLSMLACFLVYHAVPAPQRLPSTGLEGSTSFAELLFRFKQLKMPVRALLRLAPLLLGNPQPMVM</sequence>
<keyword evidence="2" id="KW-0132">Cell division</keyword>
<dbReference type="GO" id="GO:0060090">
    <property type="term" value="F:molecular adaptor activity"/>
    <property type="evidence" value="ECO:0007669"/>
    <property type="project" value="TreeGrafter"/>
</dbReference>
<comment type="similarity">
    <text evidence="1">Belongs to the APC1 family.</text>
</comment>
<dbReference type="AlphaFoldDB" id="A0A212CX42"/>
<comment type="caution">
    <text evidence="8">The sequence shown here is derived from an EMBL/GenBank/DDBJ whole genome shotgun (WGS) entry which is preliminary data.</text>
</comment>